<evidence type="ECO:0000313" key="1">
    <source>
        <dbReference type="EMBL" id="GBM40808.1"/>
    </source>
</evidence>
<sequence>MIKRATCLIHDGSSVELGFEPGTLRPKAETLPFCHCGLLEVEGTNENVQAVLIRQFPTVGGLDSDTNALMFQPHDAPRGRRPGHLYLLSPFQSLSYCVNDIDTGPPTRPPCRSVDEKAFEV</sequence>
<dbReference type="AlphaFoldDB" id="A0A4Y2FJW1"/>
<dbReference type="EMBL" id="BGPR01000944">
    <property type="protein sequence ID" value="GBM40808.1"/>
    <property type="molecule type" value="Genomic_DNA"/>
</dbReference>
<dbReference type="Proteomes" id="UP000499080">
    <property type="component" value="Unassembled WGS sequence"/>
</dbReference>
<protein>
    <submittedName>
        <fullName evidence="1">Uncharacterized protein</fullName>
    </submittedName>
</protein>
<proteinExistence type="predicted"/>
<gene>
    <name evidence="1" type="ORF">AVEN_137315_1</name>
</gene>
<reference evidence="1 2" key="1">
    <citation type="journal article" date="2019" name="Sci. Rep.">
        <title>Orb-weaving spider Araneus ventricosus genome elucidates the spidroin gene catalogue.</title>
        <authorList>
            <person name="Kono N."/>
            <person name="Nakamura H."/>
            <person name="Ohtoshi R."/>
            <person name="Moran D.A.P."/>
            <person name="Shinohara A."/>
            <person name="Yoshida Y."/>
            <person name="Fujiwara M."/>
            <person name="Mori M."/>
            <person name="Tomita M."/>
            <person name="Arakawa K."/>
        </authorList>
    </citation>
    <scope>NUCLEOTIDE SEQUENCE [LARGE SCALE GENOMIC DNA]</scope>
</reference>
<name>A0A4Y2FJW1_ARAVE</name>
<evidence type="ECO:0000313" key="2">
    <source>
        <dbReference type="Proteomes" id="UP000499080"/>
    </source>
</evidence>
<comment type="caution">
    <text evidence="1">The sequence shown here is derived from an EMBL/GenBank/DDBJ whole genome shotgun (WGS) entry which is preliminary data.</text>
</comment>
<keyword evidence="2" id="KW-1185">Reference proteome</keyword>
<organism evidence="1 2">
    <name type="scientific">Araneus ventricosus</name>
    <name type="common">Orbweaver spider</name>
    <name type="synonym">Epeira ventricosa</name>
    <dbReference type="NCBI Taxonomy" id="182803"/>
    <lineage>
        <taxon>Eukaryota</taxon>
        <taxon>Metazoa</taxon>
        <taxon>Ecdysozoa</taxon>
        <taxon>Arthropoda</taxon>
        <taxon>Chelicerata</taxon>
        <taxon>Arachnida</taxon>
        <taxon>Araneae</taxon>
        <taxon>Araneomorphae</taxon>
        <taxon>Entelegynae</taxon>
        <taxon>Araneoidea</taxon>
        <taxon>Araneidae</taxon>
        <taxon>Araneus</taxon>
    </lineage>
</organism>
<accession>A0A4Y2FJW1</accession>